<feature type="region of interest" description="Disordered" evidence="1">
    <location>
        <begin position="107"/>
        <end position="168"/>
    </location>
</feature>
<evidence type="ECO:0000313" key="3">
    <source>
        <dbReference type="EMBL" id="KAG1801495.1"/>
    </source>
</evidence>
<organism evidence="3 4">
    <name type="scientific">Suillus plorans</name>
    <dbReference type="NCBI Taxonomy" id="116603"/>
    <lineage>
        <taxon>Eukaryota</taxon>
        <taxon>Fungi</taxon>
        <taxon>Dikarya</taxon>
        <taxon>Basidiomycota</taxon>
        <taxon>Agaricomycotina</taxon>
        <taxon>Agaricomycetes</taxon>
        <taxon>Agaricomycetidae</taxon>
        <taxon>Boletales</taxon>
        <taxon>Suillineae</taxon>
        <taxon>Suillaceae</taxon>
        <taxon>Suillus</taxon>
    </lineage>
</organism>
<dbReference type="EMBL" id="JABBWE010000007">
    <property type="protein sequence ID" value="KAG1801495.1"/>
    <property type="molecule type" value="Genomic_DNA"/>
</dbReference>
<comment type="caution">
    <text evidence="3">The sequence shown here is derived from an EMBL/GenBank/DDBJ whole genome shotgun (WGS) entry which is preliminary data.</text>
</comment>
<keyword evidence="4" id="KW-1185">Reference proteome</keyword>
<evidence type="ECO:0000259" key="2">
    <source>
        <dbReference type="Pfam" id="PF20149"/>
    </source>
</evidence>
<dbReference type="AlphaFoldDB" id="A0A9P7DRP8"/>
<dbReference type="GeneID" id="64599620"/>
<evidence type="ECO:0000313" key="4">
    <source>
        <dbReference type="Proteomes" id="UP000719766"/>
    </source>
</evidence>
<accession>A0A9P7DRP8</accession>
<evidence type="ECO:0000256" key="1">
    <source>
        <dbReference type="SAM" id="MobiDB-lite"/>
    </source>
</evidence>
<feature type="compositionally biased region" description="Acidic residues" evidence="1">
    <location>
        <begin position="141"/>
        <end position="161"/>
    </location>
</feature>
<feature type="region of interest" description="Disordered" evidence="1">
    <location>
        <begin position="434"/>
        <end position="453"/>
    </location>
</feature>
<feature type="compositionally biased region" description="Basic and acidic residues" evidence="1">
    <location>
        <begin position="49"/>
        <end position="58"/>
    </location>
</feature>
<dbReference type="OrthoDB" id="3249407at2759"/>
<dbReference type="InterPro" id="IPR045341">
    <property type="entry name" value="DUF6532"/>
</dbReference>
<name>A0A9P7DRP8_9AGAM</name>
<feature type="domain" description="DUF6532" evidence="2">
    <location>
        <begin position="182"/>
        <end position="373"/>
    </location>
</feature>
<feature type="compositionally biased region" description="Acidic residues" evidence="1">
    <location>
        <begin position="435"/>
        <end position="453"/>
    </location>
</feature>
<feature type="compositionally biased region" description="Polar residues" evidence="1">
    <location>
        <begin position="22"/>
        <end position="31"/>
    </location>
</feature>
<dbReference type="Proteomes" id="UP000719766">
    <property type="component" value="Unassembled WGS sequence"/>
</dbReference>
<dbReference type="Pfam" id="PF20149">
    <property type="entry name" value="DUF6532"/>
    <property type="match status" value="1"/>
</dbReference>
<reference evidence="3" key="1">
    <citation type="journal article" date="2020" name="New Phytol.">
        <title>Comparative genomics reveals dynamic genome evolution in host specialist ectomycorrhizal fungi.</title>
        <authorList>
            <person name="Lofgren L.A."/>
            <person name="Nguyen N.H."/>
            <person name="Vilgalys R."/>
            <person name="Ruytinx J."/>
            <person name="Liao H.L."/>
            <person name="Branco S."/>
            <person name="Kuo A."/>
            <person name="LaButti K."/>
            <person name="Lipzen A."/>
            <person name="Andreopoulos W."/>
            <person name="Pangilinan J."/>
            <person name="Riley R."/>
            <person name="Hundley H."/>
            <person name="Na H."/>
            <person name="Barry K."/>
            <person name="Grigoriev I.V."/>
            <person name="Stajich J.E."/>
            <person name="Kennedy P.G."/>
        </authorList>
    </citation>
    <scope>NUCLEOTIDE SEQUENCE</scope>
    <source>
        <strain evidence="3">S12</strain>
    </source>
</reference>
<gene>
    <name evidence="3" type="ORF">HD556DRAFT_1438520</name>
</gene>
<dbReference type="RefSeq" id="XP_041164961.1">
    <property type="nucleotide sequence ID" value="XM_041305856.1"/>
</dbReference>
<feature type="compositionally biased region" description="Basic residues" evidence="1">
    <location>
        <begin position="1"/>
        <end position="12"/>
    </location>
</feature>
<proteinExistence type="predicted"/>
<sequence>MAPRKPTSKPKHAPSPPAAKQQVRTASGQERQPTEKENYHLSESQHVVHRQEIKETRTAKQKKKALKVAYQGHPDVFEKEPSELLSDMDRQEDTMFSDHSVDTRLSNTDSLTFSTGKIPLRLRNPSIPTTKGPKAPHNVDESTDDDDDDAADDDDDDDDEQLPAARGTNDFDEISKEILITACSVYRCLIVTQAPFPDSIAAETKLAKEVWHEACQLKGVDVKLTPSAVNMLLKRASHVQGELKMKMRPLTASFHGFRSSNSMEVIRSNRDLAERLKIGSIFVFKDLSSKSGIYKTELLQQGINGMWFLNRSDEGVIYHKYFDPIPIKTIALVLTAIECCVDEWSQGIKEDIKFTSASYGAVYNHHFSSLQHFDERTAPYKLLSKIRINLHDTAHFHAGVASLIPLSATSQAHIDDTAFEDTIREYQCEGKDAAVEDEVEEYEYPSSEGGDDE</sequence>
<protein>
    <recommendedName>
        <fullName evidence="2">DUF6532 domain-containing protein</fullName>
    </recommendedName>
</protein>
<feature type="region of interest" description="Disordered" evidence="1">
    <location>
        <begin position="1"/>
        <end position="82"/>
    </location>
</feature>